<protein>
    <submittedName>
        <fullName evidence="8">Anoctamin-8-like protein</fullName>
    </submittedName>
</protein>
<evidence type="ECO:0000256" key="3">
    <source>
        <dbReference type="ARBA" id="ARBA00022989"/>
    </source>
</evidence>
<evidence type="ECO:0000256" key="1">
    <source>
        <dbReference type="ARBA" id="ARBA00004141"/>
    </source>
</evidence>
<feature type="non-terminal residue" evidence="8">
    <location>
        <position position="386"/>
    </location>
</feature>
<gene>
    <name evidence="8" type="ORF">NGATSA_3008400</name>
</gene>
<keyword evidence="4 6" id="KW-0472">Membrane</keyword>
<evidence type="ECO:0000256" key="6">
    <source>
        <dbReference type="SAM" id="Phobius"/>
    </source>
</evidence>
<feature type="transmembrane region" description="Helical" evidence="6">
    <location>
        <begin position="273"/>
        <end position="290"/>
    </location>
</feature>
<evidence type="ECO:0000313" key="8">
    <source>
        <dbReference type="EMBL" id="AFJ68762.1"/>
    </source>
</evidence>
<dbReference type="GO" id="GO:0005254">
    <property type="term" value="F:chloride channel activity"/>
    <property type="evidence" value="ECO:0007669"/>
    <property type="project" value="TreeGrafter"/>
</dbReference>
<dbReference type="PANTHER" id="PTHR12308">
    <property type="entry name" value="ANOCTAMIN"/>
    <property type="match status" value="1"/>
</dbReference>
<organism evidence="8">
    <name type="scientific">Nannochloropsis gaditana (strain CCMP526)</name>
    <name type="common">Green microalga</name>
    <name type="synonym">Microchloropsis gaditana</name>
    <dbReference type="NCBI Taxonomy" id="1093141"/>
    <lineage>
        <taxon>Eukaryota</taxon>
        <taxon>Sar</taxon>
        <taxon>Stramenopiles</taxon>
        <taxon>Ochrophyta</taxon>
        <taxon>Eustigmatophyceae</taxon>
        <taxon>Eustigmatales</taxon>
        <taxon>Monodopsidaceae</taxon>
        <taxon>Nannochloropsis</taxon>
    </lineage>
</organism>
<feature type="domain" description="Anoctamin transmembrane" evidence="7">
    <location>
        <begin position="229"/>
        <end position="382"/>
    </location>
</feature>
<sequence length="386" mass="41948">MVLPGVSTGTPRRRFLPHTPRGAASGGTVPRTSSASRAHADSAVASERPPSAPGPPGTRLSQNEKVAAAGDRGGEGPVPCPRQEATSSQAVLPNPKPVPQPLGDIAVLGIARGEGAQARTLEEVPDSFKKMGFEVVLYVPDKDNMGKTFVLGLRVGARLMMRTAMRLRRGLKPESEYGVGDRALVVGEMTGLAKTILKAGAWQYEDVILLHDEAAVDSLASAQDNNAVAEYAGTEIAFYFEWLHYYTRLLAIPALAGVALFAFQQFSGKEDSQWVPLFNILLAVWGTLLLEGWKRRTATKAFEWGVLDKEDQPSEASSDEERQYSALFQYGVSFPVNIAVVVLLVQMMLYFIWLSDNAIKIYGEESYMQYLPLVLYSGVPPIAQAC</sequence>
<evidence type="ECO:0000256" key="2">
    <source>
        <dbReference type="ARBA" id="ARBA00022692"/>
    </source>
</evidence>
<reference evidence="8" key="2">
    <citation type="journal article" date="2012" name="Nat. Commun.">
        <title>Draft genome sequence and genetic transformation of the oleaginous alga Nannochloropis gaditana.</title>
        <authorList>
            <person name="Radakovits R."/>
            <person name="Jinkerson R.E."/>
            <person name="Fuerstenberg S.I."/>
            <person name="Tae H."/>
            <person name="Settlage R.E."/>
            <person name="Boore J.L."/>
            <person name="Posewitz M.C."/>
        </authorList>
    </citation>
    <scope>NUCLEOTIDE SEQUENCE</scope>
    <source>
        <strain evidence="8">CCMP526</strain>
    </source>
</reference>
<keyword evidence="2 6" id="KW-0812">Transmembrane</keyword>
<dbReference type="EMBL" id="JU966101">
    <property type="protein sequence ID" value="AFJ68762.1"/>
    <property type="molecule type" value="mRNA"/>
</dbReference>
<dbReference type="InterPro" id="IPR007632">
    <property type="entry name" value="Anoctamin"/>
</dbReference>
<dbReference type="PANTHER" id="PTHR12308:SF73">
    <property type="entry name" value="ANOCTAMIN"/>
    <property type="match status" value="1"/>
</dbReference>
<dbReference type="Pfam" id="PF04547">
    <property type="entry name" value="Anoctamin"/>
    <property type="match status" value="1"/>
</dbReference>
<feature type="transmembrane region" description="Helical" evidence="6">
    <location>
        <begin position="332"/>
        <end position="353"/>
    </location>
</feature>
<dbReference type="AlphaFoldDB" id="I2CPC9"/>
<dbReference type="GO" id="GO:0016020">
    <property type="term" value="C:membrane"/>
    <property type="evidence" value="ECO:0007669"/>
    <property type="project" value="UniProtKB-SubCell"/>
</dbReference>
<proteinExistence type="evidence at transcript level"/>
<evidence type="ECO:0000259" key="7">
    <source>
        <dbReference type="Pfam" id="PF04547"/>
    </source>
</evidence>
<keyword evidence="3 6" id="KW-1133">Transmembrane helix</keyword>
<evidence type="ECO:0000256" key="5">
    <source>
        <dbReference type="SAM" id="MobiDB-lite"/>
    </source>
</evidence>
<evidence type="ECO:0000256" key="4">
    <source>
        <dbReference type="ARBA" id="ARBA00023136"/>
    </source>
</evidence>
<name>I2CPC9_NANGC</name>
<reference evidence="8" key="1">
    <citation type="journal article" date="2012" name="Bioengineered">
        <title>Additional insights into the genome of the oleaginous model alga Nannochloropsis gaditana.</title>
        <authorList>
            <person name="Jinkerson R.E."/>
            <person name="Radakovits R."/>
            <person name="Posewitz M.C."/>
        </authorList>
    </citation>
    <scope>NUCLEOTIDE SEQUENCE</scope>
    <source>
        <strain evidence="8">CCMP526</strain>
    </source>
</reference>
<dbReference type="InterPro" id="IPR049452">
    <property type="entry name" value="Anoctamin_TM"/>
</dbReference>
<accession>I2CPC9</accession>
<feature type="transmembrane region" description="Helical" evidence="6">
    <location>
        <begin position="249"/>
        <end position="267"/>
    </location>
</feature>
<feature type="region of interest" description="Disordered" evidence="5">
    <location>
        <begin position="1"/>
        <end position="99"/>
    </location>
</feature>
<comment type="subcellular location">
    <subcellularLocation>
        <location evidence="1">Membrane</location>
        <topology evidence="1">Multi-pass membrane protein</topology>
    </subcellularLocation>
</comment>